<dbReference type="AlphaFoldDB" id="E4XBV8"/>
<evidence type="ECO:0000313" key="2">
    <source>
        <dbReference type="Proteomes" id="UP000001307"/>
    </source>
</evidence>
<reference evidence="1" key="1">
    <citation type="journal article" date="2010" name="Science">
        <title>Plasticity of animal genome architecture unmasked by rapid evolution of a pelagic tunicate.</title>
        <authorList>
            <person name="Denoeud F."/>
            <person name="Henriet S."/>
            <person name="Mungpakdee S."/>
            <person name="Aury J.M."/>
            <person name="Da Silva C."/>
            <person name="Brinkmann H."/>
            <person name="Mikhaleva J."/>
            <person name="Olsen L.C."/>
            <person name="Jubin C."/>
            <person name="Canestro C."/>
            <person name="Bouquet J.M."/>
            <person name="Danks G."/>
            <person name="Poulain J."/>
            <person name="Campsteijn C."/>
            <person name="Adamski M."/>
            <person name="Cross I."/>
            <person name="Yadetie F."/>
            <person name="Muffato M."/>
            <person name="Louis A."/>
            <person name="Butcher S."/>
            <person name="Tsagkogeorga G."/>
            <person name="Konrad A."/>
            <person name="Singh S."/>
            <person name="Jensen M.F."/>
            <person name="Cong E.H."/>
            <person name="Eikeseth-Otteraa H."/>
            <person name="Noel B."/>
            <person name="Anthouard V."/>
            <person name="Porcel B.M."/>
            <person name="Kachouri-Lafond R."/>
            <person name="Nishino A."/>
            <person name="Ugolini M."/>
            <person name="Chourrout P."/>
            <person name="Nishida H."/>
            <person name="Aasland R."/>
            <person name="Huzurbazar S."/>
            <person name="Westhof E."/>
            <person name="Delsuc F."/>
            <person name="Lehrach H."/>
            <person name="Reinhardt R."/>
            <person name="Weissenbach J."/>
            <person name="Roy S.W."/>
            <person name="Artiguenave F."/>
            <person name="Postlethwait J.H."/>
            <person name="Manak J.R."/>
            <person name="Thompson E.M."/>
            <person name="Jaillon O."/>
            <person name="Du Pasquier L."/>
            <person name="Boudinot P."/>
            <person name="Liberles D.A."/>
            <person name="Volff J.N."/>
            <person name="Philippe H."/>
            <person name="Lenhard B."/>
            <person name="Roest Crollius H."/>
            <person name="Wincker P."/>
            <person name="Chourrout D."/>
        </authorList>
    </citation>
    <scope>NUCLEOTIDE SEQUENCE [LARGE SCALE GENOMIC DNA]</scope>
</reference>
<accession>E4XBV8</accession>
<gene>
    <name evidence="1" type="ORF">GSOID_T00006615001</name>
</gene>
<dbReference type="EMBL" id="FN653034">
    <property type="protein sequence ID" value="CBY09083.1"/>
    <property type="molecule type" value="Genomic_DNA"/>
</dbReference>
<evidence type="ECO:0000313" key="1">
    <source>
        <dbReference type="EMBL" id="CBY09083.1"/>
    </source>
</evidence>
<dbReference type="InParanoid" id="E4XBV8"/>
<proteinExistence type="predicted"/>
<sequence>MLRLSLLLENYSKAHGRLFQIPKEMGNNLSLITGYRAMSDLSGWCYWNGTFCLATQEEIPFGLHIEPTLINWAKEDDIDCSAPAISNALNSALSRFTKNITLKKRLLIMINILYCLIAFL</sequence>
<dbReference type="Proteomes" id="UP000001307">
    <property type="component" value="Unassembled WGS sequence"/>
</dbReference>
<keyword evidence="2" id="KW-1185">Reference proteome</keyword>
<protein>
    <submittedName>
        <fullName evidence="1">Uncharacterized protein</fullName>
    </submittedName>
</protein>
<organism evidence="1">
    <name type="scientific">Oikopleura dioica</name>
    <name type="common">Tunicate</name>
    <dbReference type="NCBI Taxonomy" id="34765"/>
    <lineage>
        <taxon>Eukaryota</taxon>
        <taxon>Metazoa</taxon>
        <taxon>Chordata</taxon>
        <taxon>Tunicata</taxon>
        <taxon>Appendicularia</taxon>
        <taxon>Copelata</taxon>
        <taxon>Oikopleuridae</taxon>
        <taxon>Oikopleura</taxon>
    </lineage>
</organism>
<name>E4XBV8_OIKDI</name>